<keyword evidence="1" id="KW-0175">Coiled coil</keyword>
<protein>
    <recommendedName>
        <fullName evidence="4">Coiled coil domain-containing protein</fullName>
    </recommendedName>
</protein>
<evidence type="ECO:0008006" key="4">
    <source>
        <dbReference type="Google" id="ProtNLM"/>
    </source>
</evidence>
<gene>
    <name evidence="2" type="ORF">SAMN05443999_106176</name>
</gene>
<dbReference type="RefSeq" id="WP_093036483.1">
    <property type="nucleotide sequence ID" value="NZ_FOAG01000006.1"/>
</dbReference>
<accession>A0A1H7RHA7</accession>
<dbReference type="EMBL" id="FOAG01000006">
    <property type="protein sequence ID" value="SEL59509.1"/>
    <property type="molecule type" value="Genomic_DNA"/>
</dbReference>
<evidence type="ECO:0000313" key="3">
    <source>
        <dbReference type="Proteomes" id="UP000199582"/>
    </source>
</evidence>
<dbReference type="Proteomes" id="UP000199582">
    <property type="component" value="Unassembled WGS sequence"/>
</dbReference>
<name>A0A1H7RHA7_9RHOB</name>
<keyword evidence="3" id="KW-1185">Reference proteome</keyword>
<proteinExistence type="predicted"/>
<reference evidence="2 3" key="1">
    <citation type="submission" date="2016-10" db="EMBL/GenBank/DDBJ databases">
        <authorList>
            <person name="de Groot N.N."/>
        </authorList>
    </citation>
    <scope>NUCLEOTIDE SEQUENCE [LARGE SCALE GENOMIC DNA]</scope>
    <source>
        <strain evidence="2 3">DSM 100674</strain>
    </source>
</reference>
<organism evidence="2 3">
    <name type="scientific">Roseovarius azorensis</name>
    <dbReference type="NCBI Taxonomy" id="1287727"/>
    <lineage>
        <taxon>Bacteria</taxon>
        <taxon>Pseudomonadati</taxon>
        <taxon>Pseudomonadota</taxon>
        <taxon>Alphaproteobacteria</taxon>
        <taxon>Rhodobacterales</taxon>
        <taxon>Roseobacteraceae</taxon>
        <taxon>Roseovarius</taxon>
    </lineage>
</organism>
<evidence type="ECO:0000256" key="1">
    <source>
        <dbReference type="SAM" id="Coils"/>
    </source>
</evidence>
<feature type="coiled-coil region" evidence="1">
    <location>
        <begin position="8"/>
        <end position="67"/>
    </location>
</feature>
<evidence type="ECO:0000313" key="2">
    <source>
        <dbReference type="EMBL" id="SEL59509.1"/>
    </source>
</evidence>
<sequence length="95" mass="11093">MDDKQVYQQKLEAKLKEWRADIDKLQAKVDGAQADARLKYREQLEDLEERRKEIEAQLHKLRDAQSAAWSDIRAGADKAWESMSKAMQDAWGRFG</sequence>
<dbReference type="AlphaFoldDB" id="A0A1H7RHA7"/>